<dbReference type="InterPro" id="IPR013766">
    <property type="entry name" value="Thioredoxin_domain"/>
</dbReference>
<evidence type="ECO:0000259" key="7">
    <source>
        <dbReference type="PROSITE" id="PS51352"/>
    </source>
</evidence>
<organism evidence="8 9">
    <name type="scientific">Microbacterium azadirachtae</name>
    <dbReference type="NCBI Taxonomy" id="582680"/>
    <lineage>
        <taxon>Bacteria</taxon>
        <taxon>Bacillati</taxon>
        <taxon>Actinomycetota</taxon>
        <taxon>Actinomycetes</taxon>
        <taxon>Micrococcales</taxon>
        <taxon>Microbacteriaceae</taxon>
        <taxon>Microbacterium</taxon>
    </lineage>
</organism>
<reference evidence="8 9" key="1">
    <citation type="submission" date="2015-02" db="EMBL/GenBank/DDBJ databases">
        <title>Draft genome sequences of ten Microbacterium spp. with emphasis on heavy metal contaminated environments.</title>
        <authorList>
            <person name="Corretto E."/>
        </authorList>
    </citation>
    <scope>NUCLEOTIDE SEQUENCE [LARGE SCALE GENOMIC DNA]</scope>
    <source>
        <strain evidence="8 9">ARN176</strain>
    </source>
</reference>
<name>A0A0F0LXJ8_9MICO</name>
<dbReference type="InterPro" id="IPR050553">
    <property type="entry name" value="Thioredoxin_ResA/DsbE_sf"/>
</dbReference>
<keyword evidence="9" id="KW-1185">Reference proteome</keyword>
<proteinExistence type="predicted"/>
<feature type="domain" description="Thioredoxin" evidence="7">
    <location>
        <begin position="41"/>
        <end position="224"/>
    </location>
</feature>
<keyword evidence="5" id="KW-0676">Redox-active center</keyword>
<evidence type="ECO:0000256" key="6">
    <source>
        <dbReference type="SAM" id="MobiDB-lite"/>
    </source>
</evidence>
<dbReference type="CDD" id="cd02966">
    <property type="entry name" value="TlpA_like_family"/>
    <property type="match status" value="1"/>
</dbReference>
<dbReference type="RefSeq" id="WP_082076457.1">
    <property type="nucleotide sequence ID" value="NZ_JYIX01000014.1"/>
</dbReference>
<dbReference type="GO" id="GO:0017004">
    <property type="term" value="P:cytochrome complex assembly"/>
    <property type="evidence" value="ECO:0007669"/>
    <property type="project" value="UniProtKB-KW"/>
</dbReference>
<dbReference type="SUPFAM" id="SSF52833">
    <property type="entry name" value="Thioredoxin-like"/>
    <property type="match status" value="1"/>
</dbReference>
<evidence type="ECO:0000256" key="4">
    <source>
        <dbReference type="ARBA" id="ARBA00023157"/>
    </source>
</evidence>
<keyword evidence="3" id="KW-0735">Signal-anchor</keyword>
<dbReference type="InterPro" id="IPR000866">
    <property type="entry name" value="AhpC/TSA"/>
</dbReference>
<feature type="region of interest" description="Disordered" evidence="6">
    <location>
        <begin position="1"/>
        <end position="24"/>
    </location>
</feature>
<dbReference type="GO" id="GO:0030313">
    <property type="term" value="C:cell envelope"/>
    <property type="evidence" value="ECO:0007669"/>
    <property type="project" value="UniProtKB-SubCell"/>
</dbReference>
<evidence type="ECO:0000313" key="9">
    <source>
        <dbReference type="Proteomes" id="UP000033740"/>
    </source>
</evidence>
<keyword evidence="3" id="KW-0812">Transmembrane</keyword>
<evidence type="ECO:0000313" key="8">
    <source>
        <dbReference type="EMBL" id="KJL37005.1"/>
    </source>
</evidence>
<dbReference type="PANTHER" id="PTHR42852:SF6">
    <property type="entry name" value="THIOL:DISULFIDE INTERCHANGE PROTEIN DSBE"/>
    <property type="match status" value="1"/>
</dbReference>
<dbReference type="AlphaFoldDB" id="A0A0F0LXJ8"/>
<dbReference type="EMBL" id="JYIX01000014">
    <property type="protein sequence ID" value="KJL37005.1"/>
    <property type="molecule type" value="Genomic_DNA"/>
</dbReference>
<comment type="caution">
    <text evidence="8">The sequence shown here is derived from an EMBL/GenBank/DDBJ whole genome shotgun (WGS) entry which is preliminary data.</text>
</comment>
<keyword evidence="2" id="KW-0201">Cytochrome c-type biogenesis</keyword>
<sequence length="224" mass="23640">MPVSLSRPSAPTDTLGDRRVARSSRRSRVVRTTAALLGVALAGGLAACSNDPVADQYRNGDNKGYIGSDGMRVEEIKPADRDKPVSFGGTLESGKKFSSTEIAGDVAVVNFWYAACGPCRVEAEDLQSVWKKFDGKGVSFVGVNTYDQAGTATAFNDKYGVTYPSIIDVNTGDAKLAFAEVTSIQATPTTLVLDKQGRVAARVIGPIGSASILETLVQDALDEK</sequence>
<dbReference type="PANTHER" id="PTHR42852">
    <property type="entry name" value="THIOL:DISULFIDE INTERCHANGE PROTEIN DSBE"/>
    <property type="match status" value="1"/>
</dbReference>
<dbReference type="Gene3D" id="3.40.30.10">
    <property type="entry name" value="Glutaredoxin"/>
    <property type="match status" value="1"/>
</dbReference>
<dbReference type="PROSITE" id="PS51352">
    <property type="entry name" value="THIOREDOXIN_2"/>
    <property type="match status" value="1"/>
</dbReference>
<dbReference type="PATRIC" id="fig|582680.6.peg.127"/>
<evidence type="ECO:0000256" key="5">
    <source>
        <dbReference type="ARBA" id="ARBA00023284"/>
    </source>
</evidence>
<accession>A0A0F0LXJ8</accession>
<dbReference type="GO" id="GO:0016491">
    <property type="term" value="F:oxidoreductase activity"/>
    <property type="evidence" value="ECO:0007669"/>
    <property type="project" value="InterPro"/>
</dbReference>
<keyword evidence="4" id="KW-1015">Disulfide bond</keyword>
<protein>
    <submittedName>
        <fullName evidence="8">Thiol-disulfide oxidoreductase ResA</fullName>
    </submittedName>
</protein>
<evidence type="ECO:0000256" key="3">
    <source>
        <dbReference type="ARBA" id="ARBA00022968"/>
    </source>
</evidence>
<dbReference type="Proteomes" id="UP000033740">
    <property type="component" value="Unassembled WGS sequence"/>
</dbReference>
<dbReference type="InterPro" id="IPR036249">
    <property type="entry name" value="Thioredoxin-like_sf"/>
</dbReference>
<dbReference type="STRING" id="582680.RS86_00125"/>
<gene>
    <name evidence="8" type="primary">resA</name>
    <name evidence="8" type="ORF">RS86_00125</name>
</gene>
<feature type="compositionally biased region" description="Polar residues" evidence="6">
    <location>
        <begin position="1"/>
        <end position="12"/>
    </location>
</feature>
<comment type="subcellular location">
    <subcellularLocation>
        <location evidence="1">Cell envelope</location>
    </subcellularLocation>
</comment>
<evidence type="ECO:0000256" key="1">
    <source>
        <dbReference type="ARBA" id="ARBA00004196"/>
    </source>
</evidence>
<dbReference type="GO" id="GO:0016209">
    <property type="term" value="F:antioxidant activity"/>
    <property type="evidence" value="ECO:0007669"/>
    <property type="project" value="InterPro"/>
</dbReference>
<evidence type="ECO:0000256" key="2">
    <source>
        <dbReference type="ARBA" id="ARBA00022748"/>
    </source>
</evidence>
<dbReference type="Pfam" id="PF00578">
    <property type="entry name" value="AhpC-TSA"/>
    <property type="match status" value="1"/>
</dbReference>